<evidence type="ECO:0000256" key="6">
    <source>
        <dbReference type="SAM" id="MobiDB-lite"/>
    </source>
</evidence>
<comment type="caution">
    <text evidence="9">The sequence shown here is derived from an EMBL/GenBank/DDBJ whole genome shotgun (WGS) entry which is preliminary data.</text>
</comment>
<comment type="subcellular location">
    <subcellularLocation>
        <location evidence="1">Membrane</location>
        <topology evidence="1">Multi-pass membrane protein</topology>
    </subcellularLocation>
</comment>
<feature type="transmembrane region" description="Helical" evidence="7">
    <location>
        <begin position="20"/>
        <end position="41"/>
    </location>
</feature>
<feature type="transmembrane region" description="Helical" evidence="7">
    <location>
        <begin position="53"/>
        <end position="72"/>
    </location>
</feature>
<dbReference type="PANTHER" id="PTHR33048:SF64">
    <property type="entry name" value="INTEGRAL MEMBRANE PROTEIN"/>
    <property type="match status" value="1"/>
</dbReference>
<evidence type="ECO:0000259" key="8">
    <source>
        <dbReference type="Pfam" id="PF20684"/>
    </source>
</evidence>
<feature type="transmembrane region" description="Helical" evidence="7">
    <location>
        <begin position="214"/>
        <end position="234"/>
    </location>
</feature>
<dbReference type="Proteomes" id="UP000308133">
    <property type="component" value="Unassembled WGS sequence"/>
</dbReference>
<keyword evidence="4 7" id="KW-0472">Membrane</keyword>
<gene>
    <name evidence="9" type="ORF">C1H76_2894</name>
</gene>
<dbReference type="PANTHER" id="PTHR33048">
    <property type="entry name" value="PTH11-LIKE INTEGRAL MEMBRANE PROTEIN (AFU_ORTHOLOGUE AFUA_5G11245)"/>
    <property type="match status" value="1"/>
</dbReference>
<reference evidence="9 10" key="1">
    <citation type="submission" date="2018-02" db="EMBL/GenBank/DDBJ databases">
        <title>Draft genome sequences of Elsinoe sp., causing black scab on jojoba.</title>
        <authorList>
            <person name="Stodart B."/>
            <person name="Jeffress S."/>
            <person name="Ash G."/>
            <person name="Arun Chinnappa K."/>
        </authorList>
    </citation>
    <scope>NUCLEOTIDE SEQUENCE [LARGE SCALE GENOMIC DNA]</scope>
    <source>
        <strain evidence="9 10">Hillstone_2</strain>
    </source>
</reference>
<feature type="compositionally biased region" description="Polar residues" evidence="6">
    <location>
        <begin position="284"/>
        <end position="293"/>
    </location>
</feature>
<dbReference type="Pfam" id="PF20684">
    <property type="entry name" value="Fung_rhodopsin"/>
    <property type="match status" value="1"/>
</dbReference>
<dbReference type="InterPro" id="IPR049326">
    <property type="entry name" value="Rhodopsin_dom_fungi"/>
</dbReference>
<comment type="similarity">
    <text evidence="5">Belongs to the SAT4 family.</text>
</comment>
<evidence type="ECO:0000313" key="10">
    <source>
        <dbReference type="Proteomes" id="UP000308133"/>
    </source>
</evidence>
<evidence type="ECO:0000313" key="9">
    <source>
        <dbReference type="EMBL" id="TKX24941.1"/>
    </source>
</evidence>
<feature type="transmembrane region" description="Helical" evidence="7">
    <location>
        <begin position="135"/>
        <end position="158"/>
    </location>
</feature>
<sequence length="321" mass="35762">MAWVINGTPELQEKSRYLEVVTACLVCTVFLLAANLLRLYVRIWRLHAYAIDDTLTLIASVCAIVYGAFAISQTRLGLGLPPPDRPRENAPDYALQNIVARPFYNFATTLFKVGLCFTFLRFIHGCNHRHYTRVIRITMVACIMHGTGYLMAIMFNCIPVQKSWRPTTKGTCLPISTFYYGTGISTIVMDVWLFALPVPLIARLQMTTTKKIELIGPILLSFLTLVCSIMRVIATADVLKYGDATNFIIWGVVEAHVGIILTTLPQLRPLFRGQQGGGSGSRSTAIYGTSDEPNQPPSAHEDRIARQGSRDPILEQHELSL</sequence>
<proteinExistence type="inferred from homology"/>
<evidence type="ECO:0000256" key="2">
    <source>
        <dbReference type="ARBA" id="ARBA00022692"/>
    </source>
</evidence>
<evidence type="ECO:0000256" key="5">
    <source>
        <dbReference type="ARBA" id="ARBA00038359"/>
    </source>
</evidence>
<evidence type="ECO:0000256" key="1">
    <source>
        <dbReference type="ARBA" id="ARBA00004141"/>
    </source>
</evidence>
<name>A0A4U7B5W3_9PEZI</name>
<dbReference type="InterPro" id="IPR052337">
    <property type="entry name" value="SAT4-like"/>
</dbReference>
<feature type="transmembrane region" description="Helical" evidence="7">
    <location>
        <begin position="178"/>
        <end position="202"/>
    </location>
</feature>
<feature type="compositionally biased region" description="Basic and acidic residues" evidence="6">
    <location>
        <begin position="299"/>
        <end position="321"/>
    </location>
</feature>
<feature type="region of interest" description="Disordered" evidence="6">
    <location>
        <begin position="272"/>
        <end position="321"/>
    </location>
</feature>
<feature type="domain" description="Rhodopsin" evidence="8">
    <location>
        <begin position="37"/>
        <end position="272"/>
    </location>
</feature>
<dbReference type="GO" id="GO:0016020">
    <property type="term" value="C:membrane"/>
    <property type="evidence" value="ECO:0007669"/>
    <property type="project" value="UniProtKB-SubCell"/>
</dbReference>
<evidence type="ECO:0000256" key="4">
    <source>
        <dbReference type="ARBA" id="ARBA00023136"/>
    </source>
</evidence>
<protein>
    <recommendedName>
        <fullName evidence="8">Rhodopsin domain-containing protein</fullName>
    </recommendedName>
</protein>
<dbReference type="AlphaFoldDB" id="A0A4U7B5W3"/>
<accession>A0A4U7B5W3</accession>
<keyword evidence="3 7" id="KW-1133">Transmembrane helix</keyword>
<organism evidence="9 10">
    <name type="scientific">Elsinoe australis</name>
    <dbReference type="NCBI Taxonomy" id="40998"/>
    <lineage>
        <taxon>Eukaryota</taxon>
        <taxon>Fungi</taxon>
        <taxon>Dikarya</taxon>
        <taxon>Ascomycota</taxon>
        <taxon>Pezizomycotina</taxon>
        <taxon>Dothideomycetes</taxon>
        <taxon>Dothideomycetidae</taxon>
        <taxon>Myriangiales</taxon>
        <taxon>Elsinoaceae</taxon>
        <taxon>Elsinoe</taxon>
    </lineage>
</organism>
<feature type="transmembrane region" description="Helical" evidence="7">
    <location>
        <begin position="246"/>
        <end position="264"/>
    </location>
</feature>
<keyword evidence="2 7" id="KW-0812">Transmembrane</keyword>
<feature type="transmembrane region" description="Helical" evidence="7">
    <location>
        <begin position="103"/>
        <end position="123"/>
    </location>
</feature>
<evidence type="ECO:0000256" key="7">
    <source>
        <dbReference type="SAM" id="Phobius"/>
    </source>
</evidence>
<dbReference type="EMBL" id="PTQR01000037">
    <property type="protein sequence ID" value="TKX24941.1"/>
    <property type="molecule type" value="Genomic_DNA"/>
</dbReference>
<evidence type="ECO:0000256" key="3">
    <source>
        <dbReference type="ARBA" id="ARBA00022989"/>
    </source>
</evidence>